<dbReference type="GeneID" id="36287829"/>
<protein>
    <submittedName>
        <fullName evidence="2">Uncharacterized protein</fullName>
    </submittedName>
</protein>
<name>A0A177A7W6_9PEZI</name>
<dbReference type="EMBL" id="KV441400">
    <property type="protein sequence ID" value="OAF57371.1"/>
    <property type="molecule type" value="Genomic_DNA"/>
</dbReference>
<gene>
    <name evidence="2" type="ORF">VC83_04759</name>
</gene>
<sequence>MSADEETSIPDLVSSECPTPTLPSSVYSATTDMPSPAVDEFEHPPCIPVAEATNAHDGAMLPSNLYLAIKDNRMAEDLEFNYWEEFIDYSIMTDDFPRVGFRRPIFNMNFTN</sequence>
<dbReference type="Proteomes" id="UP000077154">
    <property type="component" value="Unassembled WGS sequence"/>
</dbReference>
<reference evidence="2" key="1">
    <citation type="submission" date="2016-03" db="EMBL/GenBank/DDBJ databases">
        <title>Updated assembly of Pseudogymnoascus destructans, the fungus causing white-nose syndrome of bats.</title>
        <authorList>
            <person name="Palmer J.M."/>
            <person name="Drees K.P."/>
            <person name="Foster J.T."/>
            <person name="Lindner D.L."/>
        </authorList>
    </citation>
    <scope>NUCLEOTIDE SEQUENCE [LARGE SCALE GENOMIC DNA]</scope>
    <source>
        <strain evidence="2">20631-21</strain>
    </source>
</reference>
<evidence type="ECO:0000256" key="1">
    <source>
        <dbReference type="SAM" id="MobiDB-lite"/>
    </source>
</evidence>
<accession>A0A177A7W6</accession>
<organism evidence="2">
    <name type="scientific">Pseudogymnoascus destructans</name>
    <dbReference type="NCBI Taxonomy" id="655981"/>
    <lineage>
        <taxon>Eukaryota</taxon>
        <taxon>Fungi</taxon>
        <taxon>Dikarya</taxon>
        <taxon>Ascomycota</taxon>
        <taxon>Pezizomycotina</taxon>
        <taxon>Leotiomycetes</taxon>
        <taxon>Thelebolales</taxon>
        <taxon>Thelebolaceae</taxon>
        <taxon>Pseudogymnoascus</taxon>
    </lineage>
</organism>
<feature type="compositionally biased region" description="Polar residues" evidence="1">
    <location>
        <begin position="16"/>
        <end position="33"/>
    </location>
</feature>
<evidence type="ECO:0000313" key="2">
    <source>
        <dbReference type="EMBL" id="OAF57371.1"/>
    </source>
</evidence>
<proteinExistence type="predicted"/>
<feature type="region of interest" description="Disordered" evidence="1">
    <location>
        <begin position="1"/>
        <end position="40"/>
    </location>
</feature>
<dbReference type="RefSeq" id="XP_024322661.1">
    <property type="nucleotide sequence ID" value="XM_024468387.1"/>
</dbReference>
<dbReference type="AlphaFoldDB" id="A0A177A7W6"/>
<dbReference type="OrthoDB" id="3560376at2759"/>